<dbReference type="InterPro" id="IPR001138">
    <property type="entry name" value="Zn2Cys6_DnaBD"/>
</dbReference>
<accession>D8QJE6</accession>
<dbReference type="GO" id="GO:0045944">
    <property type="term" value="P:positive regulation of transcription by RNA polymerase II"/>
    <property type="evidence" value="ECO:0007669"/>
    <property type="project" value="TreeGrafter"/>
</dbReference>
<evidence type="ECO:0000256" key="3">
    <source>
        <dbReference type="ARBA" id="ARBA00023125"/>
    </source>
</evidence>
<evidence type="ECO:0000256" key="1">
    <source>
        <dbReference type="ARBA" id="ARBA00004123"/>
    </source>
</evidence>
<evidence type="ECO:0000256" key="4">
    <source>
        <dbReference type="ARBA" id="ARBA00023163"/>
    </source>
</evidence>
<proteinExistence type="predicted"/>
<dbReference type="InterPro" id="IPR036864">
    <property type="entry name" value="Zn2-C6_fun-type_DNA-bd_sf"/>
</dbReference>
<feature type="compositionally biased region" description="Low complexity" evidence="6">
    <location>
        <begin position="273"/>
        <end position="308"/>
    </location>
</feature>
<dbReference type="InterPro" id="IPR051711">
    <property type="entry name" value="Stress_Response_Reg"/>
</dbReference>
<dbReference type="GeneID" id="9596652"/>
<dbReference type="KEGG" id="scm:SCHCO_02641534"/>
<evidence type="ECO:0000259" key="7">
    <source>
        <dbReference type="PROSITE" id="PS50048"/>
    </source>
</evidence>
<keyword evidence="9" id="KW-1185">Reference proteome</keyword>
<dbReference type="SMART" id="SM00066">
    <property type="entry name" value="GAL4"/>
    <property type="match status" value="1"/>
</dbReference>
<keyword evidence="3" id="KW-0238">DNA-binding</keyword>
<dbReference type="Proteomes" id="UP000007431">
    <property type="component" value="Unassembled WGS sequence"/>
</dbReference>
<dbReference type="GO" id="GO:0043565">
    <property type="term" value="F:sequence-specific DNA binding"/>
    <property type="evidence" value="ECO:0007669"/>
    <property type="project" value="TreeGrafter"/>
</dbReference>
<feature type="compositionally biased region" description="Basic and acidic residues" evidence="6">
    <location>
        <begin position="413"/>
        <end position="438"/>
    </location>
</feature>
<comment type="subcellular location">
    <subcellularLocation>
        <location evidence="1">Nucleus</location>
    </subcellularLocation>
</comment>
<sequence>MSFHDPYQHPAPSSSAAAWRAFPYDDHASLDHPSLDHHPHPLDHRTLVLPQVPHIPRQPAGFADDHHPQHDNPQLRGDFYYDGEYAYQPQQRHTQHSLFAAPAHFDALHMGHAQPQGWAPGPEQSFRASEQSFRASEQRLRPSEHFRPSDHPFPTAFPPFDGFPAGSSHPPPRLEPPSLHPTSRTLGGSSSLSLGGSSSLTLGGPLDGPGGGIFYRSPEHPRLRTAQACEKCRVRKAKCSGDHPSCKRCQARGLACEYAKEGRTRGPNKTKKQQAAEAARAASTTSNSQSTTSNSQSRASNSQPRASSTSSEGKGAANAHQPESHADMSRAASTKPPTPPDMVSHLQKEVNKRMSLPTLPRPHRLSLSMGEHRGGSRPRPPDLRLETQSLLYRLESEGHHSAVAGHHSAIDGVGRHHDGLQHTARHGETNGRYHDDHTPRRHGHSLSADAVSPGLTPRYPSLGQGGVSAQMGSSASMSMSGMGSALTSARQSREGSYDGSQGAYNEGGRASFDDGTRGFDDGTRGFDDGSYDGSSCSSEGRGMYASAPDAEMYASAPEAFSHEGSATYSHEGSATYSHEGSATYSHEGSATYSRGGSGTSS</sequence>
<keyword evidence="2" id="KW-0805">Transcription regulation</keyword>
<dbReference type="GO" id="GO:0008270">
    <property type="term" value="F:zinc ion binding"/>
    <property type="evidence" value="ECO:0007669"/>
    <property type="project" value="InterPro"/>
</dbReference>
<feature type="compositionally biased region" description="Pro residues" evidence="6">
    <location>
        <begin position="169"/>
        <end position="179"/>
    </location>
</feature>
<dbReference type="GO" id="GO:0000981">
    <property type="term" value="F:DNA-binding transcription factor activity, RNA polymerase II-specific"/>
    <property type="evidence" value="ECO:0007669"/>
    <property type="project" value="InterPro"/>
</dbReference>
<dbReference type="HOGENOM" id="CLU_454277_0_0_1"/>
<evidence type="ECO:0000256" key="6">
    <source>
        <dbReference type="SAM" id="MobiDB-lite"/>
    </source>
</evidence>
<feature type="compositionally biased region" description="Polar residues" evidence="6">
    <location>
        <begin position="126"/>
        <end position="135"/>
    </location>
</feature>
<feature type="region of interest" description="Disordered" evidence="6">
    <location>
        <begin position="112"/>
        <end position="205"/>
    </location>
</feature>
<keyword evidence="4" id="KW-0804">Transcription</keyword>
<feature type="region of interest" description="Disordered" evidence="6">
    <location>
        <begin position="410"/>
        <end position="543"/>
    </location>
</feature>
<feature type="compositionally biased region" description="Polar residues" evidence="6">
    <location>
        <begin position="564"/>
        <end position="594"/>
    </location>
</feature>
<keyword evidence="5" id="KW-0539">Nucleus</keyword>
<dbReference type="Gene3D" id="4.10.240.10">
    <property type="entry name" value="Zn(2)-C6 fungal-type DNA-binding domain"/>
    <property type="match status" value="1"/>
</dbReference>
<feature type="compositionally biased region" description="Basic and acidic residues" evidence="6">
    <location>
        <begin position="136"/>
        <end position="150"/>
    </location>
</feature>
<name>D8QJE6_SCHCM</name>
<reference evidence="8 9" key="1">
    <citation type="journal article" date="2010" name="Nat. Biotechnol.">
        <title>Genome sequence of the model mushroom Schizophyllum commune.</title>
        <authorList>
            <person name="Ohm R.A."/>
            <person name="de Jong J.F."/>
            <person name="Lugones L.G."/>
            <person name="Aerts A."/>
            <person name="Kothe E."/>
            <person name="Stajich J.E."/>
            <person name="de Vries R.P."/>
            <person name="Record E."/>
            <person name="Levasseur A."/>
            <person name="Baker S.E."/>
            <person name="Bartholomew K.A."/>
            <person name="Coutinho P.M."/>
            <person name="Erdmann S."/>
            <person name="Fowler T.J."/>
            <person name="Gathman A.C."/>
            <person name="Lombard V."/>
            <person name="Henrissat B."/>
            <person name="Knabe N."/>
            <person name="Kuees U."/>
            <person name="Lilly W.W."/>
            <person name="Lindquist E."/>
            <person name="Lucas S."/>
            <person name="Magnuson J.K."/>
            <person name="Piumi F."/>
            <person name="Raudaskoski M."/>
            <person name="Salamov A."/>
            <person name="Schmutz J."/>
            <person name="Schwarze F.W.M.R."/>
            <person name="vanKuyk P.A."/>
            <person name="Horton J.S."/>
            <person name="Grigoriev I.V."/>
            <person name="Woesten H.A.B."/>
        </authorList>
    </citation>
    <scope>NUCLEOTIDE SEQUENCE [LARGE SCALE GENOMIC DNA]</scope>
    <source>
        <strain evidence="9">H4-8 / FGSC 9210</strain>
    </source>
</reference>
<dbReference type="Pfam" id="PF00172">
    <property type="entry name" value="Zn_clus"/>
    <property type="match status" value="1"/>
</dbReference>
<dbReference type="CDD" id="cd00067">
    <property type="entry name" value="GAL4"/>
    <property type="match status" value="1"/>
</dbReference>
<dbReference type="AlphaFoldDB" id="D8QJE6"/>
<evidence type="ECO:0000256" key="5">
    <source>
        <dbReference type="ARBA" id="ARBA00023242"/>
    </source>
</evidence>
<dbReference type="OMA" id="GVESCQF"/>
<gene>
    <name evidence="8" type="ORF">SCHCODRAFT_269962</name>
</gene>
<feature type="region of interest" description="Disordered" evidence="6">
    <location>
        <begin position="555"/>
        <end position="601"/>
    </location>
</feature>
<protein>
    <recommendedName>
        <fullName evidence="7">Zn(2)-C6 fungal-type domain-containing protein</fullName>
    </recommendedName>
</protein>
<dbReference type="InParanoid" id="D8QJE6"/>
<feature type="compositionally biased region" description="Basic and acidic residues" evidence="6">
    <location>
        <begin position="370"/>
        <end position="383"/>
    </location>
</feature>
<evidence type="ECO:0000313" key="8">
    <source>
        <dbReference type="EMBL" id="EFI91978.1"/>
    </source>
</evidence>
<feature type="compositionally biased region" description="Basic and acidic residues" evidence="6">
    <location>
        <begin position="511"/>
        <end position="527"/>
    </location>
</feature>
<dbReference type="STRING" id="578458.D8QJE6"/>
<dbReference type="PROSITE" id="PS50048">
    <property type="entry name" value="ZN2_CY6_FUNGAL_2"/>
    <property type="match status" value="1"/>
</dbReference>
<feature type="compositionally biased region" description="Low complexity" evidence="6">
    <location>
        <begin position="180"/>
        <end position="204"/>
    </location>
</feature>
<dbReference type="GO" id="GO:0005634">
    <property type="term" value="C:nucleus"/>
    <property type="evidence" value="ECO:0007669"/>
    <property type="project" value="UniProtKB-SubCell"/>
</dbReference>
<feature type="compositionally biased region" description="Low complexity" evidence="6">
    <location>
        <begin position="467"/>
        <end position="485"/>
    </location>
</feature>
<evidence type="ECO:0000313" key="9">
    <source>
        <dbReference type="Proteomes" id="UP000007431"/>
    </source>
</evidence>
<organism evidence="9">
    <name type="scientific">Schizophyllum commune (strain H4-8 / FGSC 9210)</name>
    <name type="common">Split gill fungus</name>
    <dbReference type="NCBI Taxonomy" id="578458"/>
    <lineage>
        <taxon>Eukaryota</taxon>
        <taxon>Fungi</taxon>
        <taxon>Dikarya</taxon>
        <taxon>Basidiomycota</taxon>
        <taxon>Agaricomycotina</taxon>
        <taxon>Agaricomycetes</taxon>
        <taxon>Agaricomycetidae</taxon>
        <taxon>Agaricales</taxon>
        <taxon>Schizophyllaceae</taxon>
        <taxon>Schizophyllum</taxon>
    </lineage>
</organism>
<feature type="region of interest" description="Disordered" evidence="6">
    <location>
        <begin position="258"/>
        <end position="383"/>
    </location>
</feature>
<dbReference type="SUPFAM" id="SSF57701">
    <property type="entry name" value="Zn2/Cys6 DNA-binding domain"/>
    <property type="match status" value="1"/>
</dbReference>
<dbReference type="EMBL" id="GL377314">
    <property type="protein sequence ID" value="EFI91978.1"/>
    <property type="molecule type" value="Genomic_DNA"/>
</dbReference>
<dbReference type="VEuPathDB" id="FungiDB:SCHCODRAFT_02641534"/>
<evidence type="ECO:0000256" key="2">
    <source>
        <dbReference type="ARBA" id="ARBA00023015"/>
    </source>
</evidence>
<dbReference type="PANTHER" id="PTHR47540">
    <property type="entry name" value="THIAMINE REPRESSIBLE GENES REGULATORY PROTEIN THI5"/>
    <property type="match status" value="1"/>
</dbReference>
<dbReference type="PANTHER" id="PTHR47540:SF6">
    <property type="entry name" value="ZN(II)2CYS6 TRANSCRIPTION FACTOR (EUROFUNG)"/>
    <property type="match status" value="1"/>
</dbReference>
<feature type="domain" description="Zn(2)-C6 fungal-type" evidence="7">
    <location>
        <begin position="228"/>
        <end position="258"/>
    </location>
</feature>
<dbReference type="OrthoDB" id="2399539at2759"/>
<dbReference type="eggNOG" id="ENOG502SFEH">
    <property type="taxonomic scope" value="Eukaryota"/>
</dbReference>
<dbReference type="PROSITE" id="PS00463">
    <property type="entry name" value="ZN2_CY6_FUNGAL_1"/>
    <property type="match status" value="1"/>
</dbReference>